<proteinExistence type="predicted"/>
<name>A0A1Z1M2A4_9FLOR</name>
<sequence>MINYYLQNFFSPYIYKVHANNTIYTAFHIYFISNNTNFYSSNHKHLKKIIILNILNKKTKNIINNSFNKFYKNKYNFNNFINKTFFYRIKYNQKNKIKLKYIIFYIKCNPILKKIEVNNYNQLKISKNILNNLFKNQIGLPLNYLDIKYSLNKIHDWYISNGYKWIKIEYLYKNNVIQLQIYEGVINDIIFINNLDKKISNTTFKILTTNIRIKNEFLIFTRKPINFYDLELKIHEIKNKYLIKELRYQLEYKSKKLILIIEYNLKNNNRIQFRENIVIKDLKNQLILYKLYFQNIQNKNNFRFTYLRTNRLYINSIFVLITLFNKYYIYKLILKNKIIYLYLQQIQNYSFISFIYFQNFLLKSLISNYSSNDFDLLFKHKFFSYRKINPYSYFVNLIKLETHLKLKIFKDLIVIKKIINEYKFNYEKNCLLSNYINNIKFKKIEKIKYIYLLNSKIELKYNYLSLILKQNQKITDKIYLDYNKIIYLNSNKLNIFHKFKNYIQIIRIKYYKYYKLPYIFYKDNIIIFFIELYTVKGYLSKYSLLKNYYLKKYENILIHIEYKFYGIKYNYIYTFITYLPSSINHINYLINSLNINYDQYSNIRSGLGIQFKIPIKYIPSIRLELHTKNYKKFFFYFYKTSLLYK</sequence>
<reference evidence="1" key="1">
    <citation type="journal article" date="2017" name="J. Phycol.">
        <title>Analysis of chloroplast genomes and a supermatrix inform reclassification of the Rhodomelaceae (Rhodophyta).</title>
        <authorList>
            <person name="Diaz-Tapia P."/>
            <person name="Maggs C.A."/>
            <person name="West J.A."/>
            <person name="Verbruggen H."/>
        </authorList>
    </citation>
    <scope>NUCLEOTIDE SEQUENCE</scope>
    <source>
        <strain evidence="1">HV3939</strain>
    </source>
</reference>
<keyword evidence="1" id="KW-0150">Chloroplast</keyword>
<evidence type="ECO:0008006" key="2">
    <source>
        <dbReference type="Google" id="ProtNLM"/>
    </source>
</evidence>
<accession>A0A1Z1M2A4</accession>
<dbReference type="RefSeq" id="YP_009391837.1">
    <property type="nucleotide sequence ID" value="NC_035260.1"/>
</dbReference>
<dbReference type="AlphaFoldDB" id="A0A1Z1M2A4"/>
<dbReference type="Gene3D" id="3.10.20.310">
    <property type="entry name" value="membrane protein fhac"/>
    <property type="match status" value="1"/>
</dbReference>
<organism evidence="1">
    <name type="scientific">Acrosorium ciliolatum</name>
    <dbReference type="NCBI Taxonomy" id="1550622"/>
    <lineage>
        <taxon>Eukaryota</taxon>
        <taxon>Rhodophyta</taxon>
        <taxon>Florideophyceae</taxon>
        <taxon>Rhodymeniophycidae</taxon>
        <taxon>Ceramiales</taxon>
        <taxon>Delesseriaceae</taxon>
        <taxon>Acrosorium</taxon>
    </lineage>
</organism>
<evidence type="ECO:0000313" key="1">
    <source>
        <dbReference type="EMBL" id="ARW59981.1"/>
    </source>
</evidence>
<gene>
    <name evidence="1" type="primary">orf645</name>
</gene>
<dbReference type="GeneID" id="33353273"/>
<dbReference type="EMBL" id="MF101411">
    <property type="protein sequence ID" value="ARW59981.1"/>
    <property type="molecule type" value="Genomic_DNA"/>
</dbReference>
<keyword evidence="1" id="KW-0934">Plastid</keyword>
<geneLocation type="chloroplast" evidence="1"/>
<protein>
    <recommendedName>
        <fullName evidence="2">POTRA domain-containing protein</fullName>
    </recommendedName>
</protein>